<evidence type="ECO:0000313" key="3">
    <source>
        <dbReference type="Proteomes" id="UP001204615"/>
    </source>
</evidence>
<dbReference type="RefSeq" id="WP_253565090.1">
    <property type="nucleotide sequence ID" value="NZ_JAMZEK010000001.1"/>
</dbReference>
<dbReference type="SUPFAM" id="SSF51197">
    <property type="entry name" value="Clavaminate synthase-like"/>
    <property type="match status" value="1"/>
</dbReference>
<dbReference type="InterPro" id="IPR041667">
    <property type="entry name" value="Cupin_8"/>
</dbReference>
<proteinExistence type="predicted"/>
<dbReference type="Pfam" id="PF13621">
    <property type="entry name" value="Cupin_8"/>
    <property type="match status" value="1"/>
</dbReference>
<feature type="domain" description="JmjC" evidence="1">
    <location>
        <begin position="124"/>
        <end position="273"/>
    </location>
</feature>
<accession>A0ABT1F7I1</accession>
<dbReference type="EMBL" id="JAMZEK010000001">
    <property type="protein sequence ID" value="MCP1373339.1"/>
    <property type="molecule type" value="Genomic_DNA"/>
</dbReference>
<evidence type="ECO:0000313" key="2">
    <source>
        <dbReference type="EMBL" id="MCP1373339.1"/>
    </source>
</evidence>
<name>A0ABT1F7I1_9GAMM</name>
<comment type="caution">
    <text evidence="2">The sequence shown here is derived from an EMBL/GenBank/DDBJ whole genome shotgun (WGS) entry which is preliminary data.</text>
</comment>
<protein>
    <submittedName>
        <fullName evidence="2">Cupin-like domain-containing protein</fullName>
    </submittedName>
</protein>
<organism evidence="2 3">
    <name type="scientific">Dyella lutea</name>
    <dbReference type="NCBI Taxonomy" id="2950441"/>
    <lineage>
        <taxon>Bacteria</taxon>
        <taxon>Pseudomonadati</taxon>
        <taxon>Pseudomonadota</taxon>
        <taxon>Gammaproteobacteria</taxon>
        <taxon>Lysobacterales</taxon>
        <taxon>Rhodanobacteraceae</taxon>
        <taxon>Dyella</taxon>
    </lineage>
</organism>
<dbReference type="PANTHER" id="PTHR12480">
    <property type="entry name" value="ARGININE DEMETHYLASE AND LYSYL-HYDROXYLASE JMJD"/>
    <property type="match status" value="1"/>
</dbReference>
<dbReference type="Gene3D" id="2.60.120.650">
    <property type="entry name" value="Cupin"/>
    <property type="match status" value="1"/>
</dbReference>
<dbReference type="PANTHER" id="PTHR12480:SF19">
    <property type="entry name" value="CUPIN-LIKE DOMAIN-CONTAINING PROTEIN"/>
    <property type="match status" value="1"/>
</dbReference>
<evidence type="ECO:0000259" key="1">
    <source>
        <dbReference type="PROSITE" id="PS51184"/>
    </source>
</evidence>
<dbReference type="Proteomes" id="UP001204615">
    <property type="component" value="Unassembled WGS sequence"/>
</dbReference>
<dbReference type="PROSITE" id="PS51184">
    <property type="entry name" value="JMJC"/>
    <property type="match status" value="1"/>
</dbReference>
<gene>
    <name evidence="2" type="ORF">NC595_04625</name>
</gene>
<dbReference type="InterPro" id="IPR050910">
    <property type="entry name" value="JMJD6_ArgDemeth/LysHydrox"/>
</dbReference>
<reference evidence="2 3" key="1">
    <citation type="submission" date="2022-06" db="EMBL/GenBank/DDBJ databases">
        <title>Dyella sp. Sa strain:Sa Genome sequencing.</title>
        <authorList>
            <person name="Park S."/>
        </authorList>
    </citation>
    <scope>NUCLEOTIDE SEQUENCE [LARGE SCALE GENOMIC DNA]</scope>
    <source>
        <strain evidence="2 3">Sa</strain>
    </source>
</reference>
<dbReference type="InterPro" id="IPR003347">
    <property type="entry name" value="JmjC_dom"/>
</dbReference>
<sequence length="328" mass="36862">MANLNVVVASQADALSSAESSDLPPVDRVEGLGVDDFVARYRLPRRPVVLTDALKQWPANGRYTPEFFARAHADLEIRCAGKTYRLAEALSLQDQATEGHPGPYPCTIKDARSFVRDIMPRLPWALPNRHTHPLVPELIFNSISHIDIFFGGAGNQFPFPHYDYLRMHGWVAQLYGNKEMTLYEPGQEHLMYVDPQRPWRSVMEYADQPDYERYPLFRQVRSRKVLVRAGEALFIPCGTWHTARCLDPGISVLFDQLEASNWREFTGEVVAMRRRAGQPLKAAAIGAYLRVLGPLLGIAERFGANRRPDWGVPTHAGEGTMLHTAGAG</sequence>
<keyword evidence="3" id="KW-1185">Reference proteome</keyword>